<evidence type="ECO:0000313" key="2">
    <source>
        <dbReference type="EMBL" id="MFC5451794.1"/>
    </source>
</evidence>
<keyword evidence="3" id="KW-1185">Reference proteome</keyword>
<accession>A0ABW0KEI2</accession>
<organism evidence="2 3">
    <name type="scientific">Paenibacillus aestuarii</name>
    <dbReference type="NCBI Taxonomy" id="516965"/>
    <lineage>
        <taxon>Bacteria</taxon>
        <taxon>Bacillati</taxon>
        <taxon>Bacillota</taxon>
        <taxon>Bacilli</taxon>
        <taxon>Bacillales</taxon>
        <taxon>Paenibacillaceae</taxon>
        <taxon>Paenibacillus</taxon>
    </lineage>
</organism>
<dbReference type="RefSeq" id="WP_270879999.1">
    <property type="nucleotide sequence ID" value="NZ_JAQFVF010000027.1"/>
</dbReference>
<keyword evidence="1" id="KW-0472">Membrane</keyword>
<dbReference type="EMBL" id="JBHSMJ010000040">
    <property type="protein sequence ID" value="MFC5451794.1"/>
    <property type="molecule type" value="Genomic_DNA"/>
</dbReference>
<feature type="transmembrane region" description="Helical" evidence="1">
    <location>
        <begin position="20"/>
        <end position="45"/>
    </location>
</feature>
<reference evidence="3" key="1">
    <citation type="journal article" date="2019" name="Int. J. Syst. Evol. Microbiol.">
        <title>The Global Catalogue of Microorganisms (GCM) 10K type strain sequencing project: providing services to taxonomists for standard genome sequencing and annotation.</title>
        <authorList>
            <consortium name="The Broad Institute Genomics Platform"/>
            <consortium name="The Broad Institute Genome Sequencing Center for Infectious Disease"/>
            <person name="Wu L."/>
            <person name="Ma J."/>
        </authorList>
    </citation>
    <scope>NUCLEOTIDE SEQUENCE [LARGE SCALE GENOMIC DNA]</scope>
    <source>
        <strain evidence="3">KACC 11904</strain>
    </source>
</reference>
<protein>
    <submittedName>
        <fullName evidence="2">Uncharacterized protein</fullName>
    </submittedName>
</protein>
<evidence type="ECO:0000256" key="1">
    <source>
        <dbReference type="SAM" id="Phobius"/>
    </source>
</evidence>
<keyword evidence="1" id="KW-1133">Transmembrane helix</keyword>
<evidence type="ECO:0000313" key="3">
    <source>
        <dbReference type="Proteomes" id="UP001596044"/>
    </source>
</evidence>
<feature type="transmembrane region" description="Helical" evidence="1">
    <location>
        <begin position="51"/>
        <end position="68"/>
    </location>
</feature>
<comment type="caution">
    <text evidence="2">The sequence shown here is derived from an EMBL/GenBank/DDBJ whole genome shotgun (WGS) entry which is preliminary data.</text>
</comment>
<sequence length="87" mass="10317">MSDPRKEIWEKRKKIGRSNYLIRFGLLPWGVGLTILCSIVELITMHNMNPVWVPIRLVVFCFVGFFIANSRWQSMENRYEASMNQRP</sequence>
<name>A0ABW0KEI2_9BACL</name>
<dbReference type="Proteomes" id="UP001596044">
    <property type="component" value="Unassembled WGS sequence"/>
</dbReference>
<proteinExistence type="predicted"/>
<keyword evidence="1" id="KW-0812">Transmembrane</keyword>
<gene>
    <name evidence="2" type="ORF">ACFPOG_26690</name>
</gene>